<comment type="caution">
    <text evidence="1">The sequence shown here is derived from an EMBL/GenBank/DDBJ whole genome shotgun (WGS) entry which is preliminary data.</text>
</comment>
<protein>
    <submittedName>
        <fullName evidence="1">Uncharacterized protein</fullName>
    </submittedName>
</protein>
<organism evidence="1 2">
    <name type="scientific">Azospirillum oleiclasticum</name>
    <dbReference type="NCBI Taxonomy" id="2735135"/>
    <lineage>
        <taxon>Bacteria</taxon>
        <taxon>Pseudomonadati</taxon>
        <taxon>Pseudomonadota</taxon>
        <taxon>Alphaproteobacteria</taxon>
        <taxon>Rhodospirillales</taxon>
        <taxon>Azospirillaceae</taxon>
        <taxon>Azospirillum</taxon>
    </lineage>
</organism>
<reference evidence="1 2" key="1">
    <citation type="submission" date="2020-05" db="EMBL/GenBank/DDBJ databases">
        <title>Azospirillum oleiclasticum sp. nov, a nitrogen-fixing and heavy crude oil-emulsifying bacterium isolated from the crude oil of Yumen Oilfield.</title>
        <authorList>
            <person name="Wu D."/>
            <person name="Cai M."/>
            <person name="Zhang X."/>
        </authorList>
    </citation>
    <scope>NUCLEOTIDE SEQUENCE [LARGE SCALE GENOMIC DNA]</scope>
    <source>
        <strain evidence="1 2">ROY-1-1-2</strain>
    </source>
</reference>
<dbReference type="Proteomes" id="UP000584642">
    <property type="component" value="Unassembled WGS sequence"/>
</dbReference>
<proteinExistence type="predicted"/>
<sequence length="315" mass="34329">MADVVEQQIRLATRYGARLPPELVQHVLGAVVPAARAATVMAVEGRGVLPGRRPYWVGAMSDIRFRAATAERDELVLMFEAPCLAAAAPHLYAQRDFWREPPEKDATALDLLSQVVADVGADNRDSDSYDGHVLRTLARFGRVFADSADARIALCGRMAHPARTELTARTVDQAHALTGATPPPRALRLVGTLDMIRESIQGFAIRLEDGGELSGIHSGSMAELAPLFGRRVLVHGRLIYRPSGRALRIDAERLEAADDSPNSLWTRLPEPPPGRPLAVTLRRPQTPRTGIAALIGGWPGDETDEEIRERLDVLS</sequence>
<accession>A0ABX2TGT7</accession>
<keyword evidence="2" id="KW-1185">Reference proteome</keyword>
<evidence type="ECO:0000313" key="1">
    <source>
        <dbReference type="EMBL" id="NYZ21890.1"/>
    </source>
</evidence>
<dbReference type="EMBL" id="JABFDB010000014">
    <property type="protein sequence ID" value="NYZ21890.1"/>
    <property type="molecule type" value="Genomic_DNA"/>
</dbReference>
<gene>
    <name evidence="1" type="ORF">HND93_19425</name>
</gene>
<dbReference type="RefSeq" id="WP_180283665.1">
    <property type="nucleotide sequence ID" value="NZ_JABFDB010000014.1"/>
</dbReference>
<evidence type="ECO:0000313" key="2">
    <source>
        <dbReference type="Proteomes" id="UP000584642"/>
    </source>
</evidence>
<name>A0ABX2TGT7_9PROT</name>